<protein>
    <submittedName>
        <fullName evidence="1">Uncharacterized protein</fullName>
    </submittedName>
</protein>
<accession>A0ABY8V2N8</accession>
<dbReference type="Proteomes" id="UP001236652">
    <property type="component" value="Chromosome"/>
</dbReference>
<organism evidence="1 2">
    <name type="scientific">Pontibacillus chungwhensis</name>
    <dbReference type="NCBI Taxonomy" id="265426"/>
    <lineage>
        <taxon>Bacteria</taxon>
        <taxon>Bacillati</taxon>
        <taxon>Bacillota</taxon>
        <taxon>Bacilli</taxon>
        <taxon>Bacillales</taxon>
        <taxon>Bacillaceae</taxon>
        <taxon>Pontibacillus</taxon>
    </lineage>
</organism>
<sequence length="49" mass="6006">MVLTEHEIRDLIDQRKPEKPYVRKDPMKYKRNATWVERCLTSLLTLMKM</sequence>
<dbReference type="EMBL" id="CP126446">
    <property type="protein sequence ID" value="WIF99743.1"/>
    <property type="molecule type" value="Genomic_DNA"/>
</dbReference>
<name>A0ABY8V2N8_9BACI</name>
<keyword evidence="2" id="KW-1185">Reference proteome</keyword>
<reference evidence="1 2" key="1">
    <citation type="submission" date="2023-05" db="EMBL/GenBank/DDBJ databases">
        <title>Comparative genomics reveals the evidence of polycyclic aromatic hydrocarbons degradation in moderately halophilic genus Pontibacillus.</title>
        <authorList>
            <person name="Yang H."/>
            <person name="Qian Z."/>
        </authorList>
    </citation>
    <scope>NUCLEOTIDE SEQUENCE [LARGE SCALE GENOMIC DNA]</scope>
    <source>
        <strain evidence="2">HN14</strain>
    </source>
</reference>
<proteinExistence type="predicted"/>
<gene>
    <name evidence="1" type="ORF">QNI29_08830</name>
</gene>
<evidence type="ECO:0000313" key="2">
    <source>
        <dbReference type="Proteomes" id="UP001236652"/>
    </source>
</evidence>
<evidence type="ECO:0000313" key="1">
    <source>
        <dbReference type="EMBL" id="WIF99743.1"/>
    </source>
</evidence>
<dbReference type="RefSeq" id="WP_231416132.1">
    <property type="nucleotide sequence ID" value="NZ_CP126446.1"/>
</dbReference>